<dbReference type="InterPro" id="IPR008964">
    <property type="entry name" value="Invasin/intimin_cell_adhesion"/>
</dbReference>
<dbReference type="SUPFAM" id="SSF49373">
    <property type="entry name" value="Invasin/intimin cell-adhesion fragments"/>
    <property type="match status" value="2"/>
</dbReference>
<dbReference type="PROSITE" id="PS51127">
    <property type="entry name" value="BIG1"/>
    <property type="match status" value="2"/>
</dbReference>
<dbReference type="GO" id="GO:0006508">
    <property type="term" value="P:proteolysis"/>
    <property type="evidence" value="ECO:0007669"/>
    <property type="project" value="UniProtKB-KW"/>
</dbReference>
<feature type="signal peptide" evidence="8">
    <location>
        <begin position="1"/>
        <end position="33"/>
    </location>
</feature>
<dbReference type="GO" id="GO:0005975">
    <property type="term" value="P:carbohydrate metabolic process"/>
    <property type="evidence" value="ECO:0007669"/>
    <property type="project" value="UniProtKB-ARBA"/>
</dbReference>
<evidence type="ECO:0000259" key="9">
    <source>
        <dbReference type="PROSITE" id="PS51127"/>
    </source>
</evidence>
<feature type="chain" id="PRO_5034572708" description="Big-1 domain-containing protein" evidence="8">
    <location>
        <begin position="34"/>
        <end position="930"/>
    </location>
</feature>
<feature type="active site" description="Charge relay system" evidence="6">
    <location>
        <position position="150"/>
    </location>
</feature>
<evidence type="ECO:0000313" key="10">
    <source>
        <dbReference type="EMBL" id="GGM13136.1"/>
    </source>
</evidence>
<keyword evidence="3 6" id="KW-0645">Protease</keyword>
<sequence length="930" mass="93541">MRLQRPRVRRPAAAALAVVLSCTTLFGAASAGAAPPDDGERALVAQAEKEGPLRVIVETERLGQQQAVVGEMRASGAEIRTVHVFDRFPLVAVTADAAAIEELAQSPEVVSVHPDRLNAPTMDSSLPVINGDDVHARGIRGSGQTVAILDTGVDADHEFLGGWVVAEACYSSGPRSMCPNGEDDQTGEGAAQCDEELCDHGTHVAGTAAGAVTGNAPGDGVAPAAGIVAVQVFSRYDDAEDCSPSPAPCLRATDSDVIRGLEFVRDLDRDVAAANLSLGSGEHASACTDSPYRSALQDLRSAGIAPVISAGNENYDAAVSSPGCVPEAVTVGATDDDDTPAVWSPDGDSGSNRGSLLDVFAPGTSITSSVPSDSDDEYVALNGTSMAAPHVTGAFALLREERPGDSVDVLEALLEDTGVDVTYASGGGEVTTPRIDLAAALPQEDSGLVYTGPTSAAFRATFTASATLTAGGSPLAGETVSFTLGSGGGAQECSGTTDASGAASCELTATDAPGDTTLTAAFAGNRDVAPASDTVAFTIGRQPTVVTYTGPAEADFHDAFTASATLTAGGSPVSDQPVSFTLGTGGGSQECSGTTDGAGVASCELTPTDTPGSTTVDVAFAGTATLEPSSDSVAFTVTRQETALRWTGPEKVANGTAVELSGVLTEETADGPAVADREVVLALGAGDDRQECTGTTDESGAVACTVDPVDQPLNADATVPVSVEFAGDAFYEPSTASATVLLEYYTGRASGLSASVPLPLVGFEIEPTPDTGAVRTADATSTDTPCLADLDVVLLRAAALCPDVTTSLAPGTAVATTTVDEVRIGLPGLPVIEVENATAQAVATCEGDGSATGSTGMTLRIGGDEIEVGTEPNTEIALPGLARIVVNEQVPDPDAEHGLTVRALRLTALEGGLADVVVASANSGVHNCAS</sequence>
<dbReference type="PANTHER" id="PTHR43806:SF11">
    <property type="entry name" value="CEREVISIN-RELATED"/>
    <property type="match status" value="1"/>
</dbReference>
<dbReference type="InterPro" id="IPR023828">
    <property type="entry name" value="Peptidase_S8_Ser-AS"/>
</dbReference>
<dbReference type="InterPro" id="IPR022398">
    <property type="entry name" value="Peptidase_S8_His-AS"/>
</dbReference>
<dbReference type="InterPro" id="IPR000209">
    <property type="entry name" value="Peptidase_S8/S53_dom"/>
</dbReference>
<feature type="active site" description="Charge relay system" evidence="6">
    <location>
        <position position="385"/>
    </location>
</feature>
<evidence type="ECO:0000256" key="5">
    <source>
        <dbReference type="ARBA" id="ARBA00022825"/>
    </source>
</evidence>
<dbReference type="InterPro" id="IPR013783">
    <property type="entry name" value="Ig-like_fold"/>
</dbReference>
<evidence type="ECO:0000256" key="2">
    <source>
        <dbReference type="ARBA" id="ARBA00011073"/>
    </source>
</evidence>
<keyword evidence="4 6" id="KW-0378">Hydrolase</keyword>
<dbReference type="SUPFAM" id="SSF52743">
    <property type="entry name" value="Subtilisin-like"/>
    <property type="match status" value="1"/>
</dbReference>
<proteinExistence type="inferred from homology"/>
<comment type="similarity">
    <text evidence="1">Belongs to the intimin/invasin family.</text>
</comment>
<dbReference type="PRINTS" id="PR00723">
    <property type="entry name" value="SUBTILISIN"/>
</dbReference>
<evidence type="ECO:0000256" key="8">
    <source>
        <dbReference type="SAM" id="SignalP"/>
    </source>
</evidence>
<dbReference type="PROSITE" id="PS00138">
    <property type="entry name" value="SUBTILASE_SER"/>
    <property type="match status" value="1"/>
</dbReference>
<organism evidence="10 11">
    <name type="scientific">Promicromonospora citrea</name>
    <dbReference type="NCBI Taxonomy" id="43677"/>
    <lineage>
        <taxon>Bacteria</taxon>
        <taxon>Bacillati</taxon>
        <taxon>Actinomycetota</taxon>
        <taxon>Actinomycetes</taxon>
        <taxon>Micrococcales</taxon>
        <taxon>Promicromonosporaceae</taxon>
        <taxon>Promicromonospora</taxon>
    </lineage>
</organism>
<dbReference type="AlphaFoldDB" id="A0A8H9GDP9"/>
<evidence type="ECO:0000313" key="11">
    <source>
        <dbReference type="Proteomes" id="UP000655589"/>
    </source>
</evidence>
<feature type="active site" description="Charge relay system" evidence="6">
    <location>
        <position position="200"/>
    </location>
</feature>
<keyword evidence="8" id="KW-0732">Signal</keyword>
<dbReference type="Proteomes" id="UP000655589">
    <property type="component" value="Unassembled WGS sequence"/>
</dbReference>
<dbReference type="RefSeq" id="WP_171108255.1">
    <property type="nucleotide sequence ID" value="NZ_BMPT01000002.1"/>
</dbReference>
<evidence type="ECO:0000256" key="6">
    <source>
        <dbReference type="PROSITE-ProRule" id="PRU01240"/>
    </source>
</evidence>
<dbReference type="EMBL" id="BMPT01000002">
    <property type="protein sequence ID" value="GGM13136.1"/>
    <property type="molecule type" value="Genomic_DNA"/>
</dbReference>
<accession>A0A8H9GDP9</accession>
<feature type="domain" description="Big-1" evidence="9">
    <location>
        <begin position="542"/>
        <end position="638"/>
    </location>
</feature>
<dbReference type="InterPro" id="IPR036852">
    <property type="entry name" value="Peptidase_S8/S53_dom_sf"/>
</dbReference>
<feature type="domain" description="Big-1" evidence="9">
    <location>
        <begin position="452"/>
        <end position="538"/>
    </location>
</feature>
<keyword evidence="5 6" id="KW-0720">Serine protease</keyword>
<evidence type="ECO:0000256" key="1">
    <source>
        <dbReference type="ARBA" id="ARBA00010116"/>
    </source>
</evidence>
<dbReference type="Gene3D" id="3.40.50.200">
    <property type="entry name" value="Peptidase S8/S53 domain"/>
    <property type="match status" value="1"/>
</dbReference>
<evidence type="ECO:0000256" key="3">
    <source>
        <dbReference type="ARBA" id="ARBA00022670"/>
    </source>
</evidence>
<dbReference type="PROSITE" id="PS51257">
    <property type="entry name" value="PROKAR_LIPOPROTEIN"/>
    <property type="match status" value="1"/>
</dbReference>
<evidence type="ECO:0000256" key="4">
    <source>
        <dbReference type="ARBA" id="ARBA00022801"/>
    </source>
</evidence>
<comment type="caution">
    <text evidence="10">The sequence shown here is derived from an EMBL/GenBank/DDBJ whole genome shotgun (WGS) entry which is preliminary data.</text>
</comment>
<evidence type="ECO:0000256" key="7">
    <source>
        <dbReference type="RuleBase" id="RU003355"/>
    </source>
</evidence>
<dbReference type="PROSITE" id="PS00137">
    <property type="entry name" value="SUBTILASE_HIS"/>
    <property type="match status" value="1"/>
</dbReference>
<dbReference type="InterPro" id="IPR050131">
    <property type="entry name" value="Peptidase_S8_subtilisin-like"/>
</dbReference>
<dbReference type="PANTHER" id="PTHR43806">
    <property type="entry name" value="PEPTIDASE S8"/>
    <property type="match status" value="1"/>
</dbReference>
<dbReference type="PROSITE" id="PS00136">
    <property type="entry name" value="SUBTILASE_ASP"/>
    <property type="match status" value="1"/>
</dbReference>
<protein>
    <recommendedName>
        <fullName evidence="9">Big-1 domain-containing protein</fullName>
    </recommendedName>
</protein>
<dbReference type="GO" id="GO:0004252">
    <property type="term" value="F:serine-type endopeptidase activity"/>
    <property type="evidence" value="ECO:0007669"/>
    <property type="project" value="UniProtKB-UniRule"/>
</dbReference>
<gene>
    <name evidence="10" type="ORF">GCM10010102_05860</name>
</gene>
<comment type="similarity">
    <text evidence="2 6 7">Belongs to the peptidase S8 family.</text>
</comment>
<dbReference type="InterPro" id="IPR003344">
    <property type="entry name" value="Big_1_dom"/>
</dbReference>
<dbReference type="Gene3D" id="2.60.40.10">
    <property type="entry name" value="Immunoglobulins"/>
    <property type="match status" value="2"/>
</dbReference>
<keyword evidence="11" id="KW-1185">Reference proteome</keyword>
<reference evidence="10" key="2">
    <citation type="submission" date="2020-09" db="EMBL/GenBank/DDBJ databases">
        <authorList>
            <person name="Sun Q."/>
            <person name="Ohkuma M."/>
        </authorList>
    </citation>
    <scope>NUCLEOTIDE SEQUENCE</scope>
    <source>
        <strain evidence="10">JCM 3051</strain>
    </source>
</reference>
<dbReference type="NCBIfam" id="NF040603">
    <property type="entry name" value="choice_anch_P"/>
    <property type="match status" value="1"/>
</dbReference>
<dbReference type="InterPro" id="IPR015500">
    <property type="entry name" value="Peptidase_S8_subtilisin-rel"/>
</dbReference>
<dbReference type="PROSITE" id="PS51892">
    <property type="entry name" value="SUBTILASE"/>
    <property type="match status" value="1"/>
</dbReference>
<reference evidence="10" key="1">
    <citation type="journal article" date="2014" name="Int. J. Syst. Evol. Microbiol.">
        <title>Complete genome sequence of Corynebacterium casei LMG S-19264T (=DSM 44701T), isolated from a smear-ripened cheese.</title>
        <authorList>
            <consortium name="US DOE Joint Genome Institute (JGI-PGF)"/>
            <person name="Walter F."/>
            <person name="Albersmeier A."/>
            <person name="Kalinowski J."/>
            <person name="Ruckert C."/>
        </authorList>
    </citation>
    <scope>NUCLEOTIDE SEQUENCE</scope>
    <source>
        <strain evidence="10">JCM 3051</strain>
    </source>
</reference>
<dbReference type="Pfam" id="PF00082">
    <property type="entry name" value="Peptidase_S8"/>
    <property type="match status" value="1"/>
</dbReference>
<name>A0A8H9GDP9_9MICO</name>
<dbReference type="InterPro" id="IPR023827">
    <property type="entry name" value="Peptidase_S8_Asp-AS"/>
</dbReference>